<reference evidence="1" key="1">
    <citation type="journal article" date="2015" name="Nature">
        <title>Complex archaea that bridge the gap between prokaryotes and eukaryotes.</title>
        <authorList>
            <person name="Spang A."/>
            <person name="Saw J.H."/>
            <person name="Jorgensen S.L."/>
            <person name="Zaremba-Niedzwiedzka K."/>
            <person name="Martijn J."/>
            <person name="Lind A.E."/>
            <person name="van Eijk R."/>
            <person name="Schleper C."/>
            <person name="Guy L."/>
            <person name="Ettema T.J."/>
        </authorList>
    </citation>
    <scope>NUCLEOTIDE SEQUENCE</scope>
</reference>
<proteinExistence type="predicted"/>
<gene>
    <name evidence="1" type="ORF">LCGC14_2957950</name>
</gene>
<accession>A0A0F8XDX5</accession>
<sequence>DRLICFHPNSHRLLDIRDRFFECWDFGGRNVVIRVLFKILIVKYEHSPAWRNMLDWAIREIPDDWKPFDTSRQMQCWKGE</sequence>
<organism evidence="1">
    <name type="scientific">marine sediment metagenome</name>
    <dbReference type="NCBI Taxonomy" id="412755"/>
    <lineage>
        <taxon>unclassified sequences</taxon>
        <taxon>metagenomes</taxon>
        <taxon>ecological metagenomes</taxon>
    </lineage>
</organism>
<protein>
    <submittedName>
        <fullName evidence="1">Uncharacterized protein</fullName>
    </submittedName>
</protein>
<dbReference type="AlphaFoldDB" id="A0A0F8XDX5"/>
<comment type="caution">
    <text evidence="1">The sequence shown here is derived from an EMBL/GenBank/DDBJ whole genome shotgun (WGS) entry which is preliminary data.</text>
</comment>
<feature type="non-terminal residue" evidence="1">
    <location>
        <position position="1"/>
    </location>
</feature>
<evidence type="ECO:0000313" key="1">
    <source>
        <dbReference type="EMBL" id="KKK67048.1"/>
    </source>
</evidence>
<dbReference type="EMBL" id="LAZR01059793">
    <property type="protein sequence ID" value="KKK67048.1"/>
    <property type="molecule type" value="Genomic_DNA"/>
</dbReference>
<name>A0A0F8XDX5_9ZZZZ</name>